<dbReference type="InterPro" id="IPR006076">
    <property type="entry name" value="FAD-dep_OxRdtase"/>
</dbReference>
<gene>
    <name evidence="8" type="ORF">ANIA_08657</name>
</gene>
<evidence type="ECO:0000256" key="1">
    <source>
        <dbReference type="ARBA" id="ARBA00001974"/>
    </source>
</evidence>
<dbReference type="PANTHER" id="PTHR10961:SF45">
    <property type="entry name" value="FAD DEPENDENT OXIDOREDUCTASE DOMAIN-CONTAINING PROTEIN-RELATED"/>
    <property type="match status" value="1"/>
</dbReference>
<keyword evidence="9" id="KW-1185">Reference proteome</keyword>
<name>Q5ASS3_EMENI</name>
<dbReference type="STRING" id="227321.Q5ASS3"/>
<dbReference type="InterPro" id="IPR036188">
    <property type="entry name" value="FAD/NAD-bd_sf"/>
</dbReference>
<evidence type="ECO:0000256" key="6">
    <source>
        <dbReference type="SAM" id="MobiDB-lite"/>
    </source>
</evidence>
<evidence type="ECO:0000256" key="3">
    <source>
        <dbReference type="ARBA" id="ARBA00022630"/>
    </source>
</evidence>
<keyword evidence="4" id="KW-0274">FAD</keyword>
<dbReference type="RefSeq" id="XP_681926.1">
    <property type="nucleotide sequence ID" value="XM_676834.1"/>
</dbReference>
<dbReference type="GO" id="GO:0050031">
    <property type="term" value="F:L-pipecolate oxidase activity"/>
    <property type="evidence" value="ECO:0000318"/>
    <property type="project" value="GO_Central"/>
</dbReference>
<evidence type="ECO:0000256" key="4">
    <source>
        <dbReference type="ARBA" id="ARBA00022827"/>
    </source>
</evidence>
<dbReference type="eggNOG" id="KOG2820">
    <property type="taxonomic scope" value="Eukaryota"/>
</dbReference>
<dbReference type="Gene3D" id="3.50.50.60">
    <property type="entry name" value="FAD/NAD(P)-binding domain"/>
    <property type="match status" value="1"/>
</dbReference>
<evidence type="ECO:0000256" key="5">
    <source>
        <dbReference type="ARBA" id="ARBA00023002"/>
    </source>
</evidence>
<feature type="region of interest" description="Disordered" evidence="6">
    <location>
        <begin position="568"/>
        <end position="596"/>
    </location>
</feature>
<dbReference type="AlphaFoldDB" id="Q5ASS3"/>
<dbReference type="Pfam" id="PF01266">
    <property type="entry name" value="DAO"/>
    <property type="match status" value="1"/>
</dbReference>
<dbReference type="InParanoid" id="Q5ASS3"/>
<dbReference type="SUPFAM" id="SSF51905">
    <property type="entry name" value="FAD/NAD(P)-binding domain"/>
    <property type="match status" value="1"/>
</dbReference>
<evidence type="ECO:0000313" key="8">
    <source>
        <dbReference type="EMBL" id="CBF78240.1"/>
    </source>
</evidence>
<dbReference type="InterPro" id="IPR045170">
    <property type="entry name" value="MTOX"/>
</dbReference>
<dbReference type="GO" id="GO:0050660">
    <property type="term" value="F:flavin adenine dinucleotide binding"/>
    <property type="evidence" value="ECO:0007669"/>
    <property type="project" value="InterPro"/>
</dbReference>
<evidence type="ECO:0000259" key="7">
    <source>
        <dbReference type="Pfam" id="PF01266"/>
    </source>
</evidence>
<sequence>MLTIVNHASSPTVWTPDATERLSIGRAQLRPSSQSSLAGAVLFDTRSAVSVAMADRLTVHLLISPDLACSNAGRVKQERASTVIKGCSGCPEALSDPHQSSTTQRKKRLSPVGVTLSPGLFSACAAIPTKSIPSPESLTDPAYLRQAGRDAFTTKEMDKSQRIVVIGAGVFGLSTALDLAQNGFTNVTVLDRSMPPVPDGSSNDISRVIRFDYGDKVYAQLGKEAYDLWNTPEYADSFHQGPCVWTAQKKGGLAGGSDFIRKTKAILDDLGLEWHDLKHVDALKERFPAVAGRPIGEDFEGFYNNAAGWADAGVAMTGLRDRCIEAGVAFVTGPHGHVSWLEHEKAKDGDGGSSITAVRTIDGGRITGDKFILATGAWTANLIPSWNSMVATAQIVGFVRLTPQEVEALKDLPIIFNLSTGFFSFPPHEKTGYLKVACHSFGYTLSTQSANKLVSSPPGRAIPARANFIPQEGMERLQAGLREILPEIAKRGFEKTCLCWYNETPTGDFIFDYHPEYKNLFIATGGTGHAFKFLPVIGKYIASAFQRTLSPELTQKWRFHTEYRNQPREKLFTGSNSRNGGDGSRGGPNRREFTDEERDQLLSLTDALATRGARI</sequence>
<evidence type="ECO:0000256" key="2">
    <source>
        <dbReference type="ARBA" id="ARBA00010989"/>
    </source>
</evidence>
<dbReference type="OrthoDB" id="2219495at2759"/>
<protein>
    <submittedName>
        <fullName evidence="8">Fructosyl amino acid oxidase, putative (AFU_orthologue AFUA_8G06440)</fullName>
    </submittedName>
</protein>
<accession>Q5ASS3</accession>
<dbReference type="PANTHER" id="PTHR10961">
    <property type="entry name" value="PEROXISOMAL SARCOSINE OXIDASE"/>
    <property type="match status" value="1"/>
</dbReference>
<dbReference type="Gene3D" id="3.30.9.10">
    <property type="entry name" value="D-Amino Acid Oxidase, subunit A, domain 2"/>
    <property type="match status" value="1"/>
</dbReference>
<keyword evidence="5" id="KW-0560">Oxidoreductase</keyword>
<reference evidence="9" key="2">
    <citation type="journal article" date="2009" name="Fungal Genet. Biol.">
        <title>The 2008 update of the Aspergillus nidulans genome annotation: a community effort.</title>
        <authorList>
            <person name="Wortman J.R."/>
            <person name="Gilsenan J.M."/>
            <person name="Joardar V."/>
            <person name="Deegan J."/>
            <person name="Clutterbuck J."/>
            <person name="Andersen M.R."/>
            <person name="Archer D."/>
            <person name="Bencina M."/>
            <person name="Braus G."/>
            <person name="Coutinho P."/>
            <person name="von Dohren H."/>
            <person name="Doonan J."/>
            <person name="Driessen A.J."/>
            <person name="Durek P."/>
            <person name="Espeso E."/>
            <person name="Fekete E."/>
            <person name="Flipphi M."/>
            <person name="Estrada C.G."/>
            <person name="Geysens S."/>
            <person name="Goldman G."/>
            <person name="de Groot P.W."/>
            <person name="Hansen K."/>
            <person name="Harris S.D."/>
            <person name="Heinekamp T."/>
            <person name="Helmstaedt K."/>
            <person name="Henrissat B."/>
            <person name="Hofmann G."/>
            <person name="Homan T."/>
            <person name="Horio T."/>
            <person name="Horiuchi H."/>
            <person name="James S."/>
            <person name="Jones M."/>
            <person name="Karaffa L."/>
            <person name="Karanyi Z."/>
            <person name="Kato M."/>
            <person name="Keller N."/>
            <person name="Kelly D.E."/>
            <person name="Kiel J.A."/>
            <person name="Kim J.M."/>
            <person name="van der Klei I.J."/>
            <person name="Klis F.M."/>
            <person name="Kovalchuk A."/>
            <person name="Krasevec N."/>
            <person name="Kubicek C.P."/>
            <person name="Liu B."/>
            <person name="Maccabe A."/>
            <person name="Meyer V."/>
            <person name="Mirabito P."/>
            <person name="Miskei M."/>
            <person name="Mos M."/>
            <person name="Mullins J."/>
            <person name="Nelson D.R."/>
            <person name="Nielsen J."/>
            <person name="Oakley B.R."/>
            <person name="Osmani S.A."/>
            <person name="Pakula T."/>
            <person name="Paszewski A."/>
            <person name="Paulsen I."/>
            <person name="Pilsyk S."/>
            <person name="Pocsi I."/>
            <person name="Punt P.J."/>
            <person name="Ram A.F."/>
            <person name="Ren Q."/>
            <person name="Robellet X."/>
            <person name="Robson G."/>
            <person name="Seiboth B."/>
            <person name="van Solingen P."/>
            <person name="Specht T."/>
            <person name="Sun J."/>
            <person name="Taheri-Talesh N."/>
            <person name="Takeshita N."/>
            <person name="Ussery D."/>
            <person name="vanKuyk P.A."/>
            <person name="Visser H."/>
            <person name="van de Vondervoort P.J."/>
            <person name="de Vries R.P."/>
            <person name="Walton J."/>
            <person name="Xiang X."/>
            <person name="Xiong Y."/>
            <person name="Zeng A.P."/>
            <person name="Brandt B.W."/>
            <person name="Cornell M.J."/>
            <person name="van den Hondel C.A."/>
            <person name="Visser J."/>
            <person name="Oliver S.G."/>
            <person name="Turner G."/>
        </authorList>
    </citation>
    <scope>GENOME REANNOTATION</scope>
    <source>
        <strain evidence="9">FGSC A4 / ATCC 38163 / CBS 112.46 / NRRL 194 / M139</strain>
    </source>
</reference>
<comment type="similarity">
    <text evidence="2">Belongs to the MSOX/MTOX family.</text>
</comment>
<dbReference type="OMA" id="LKVACHS"/>
<feature type="domain" description="FAD dependent oxidoreductase" evidence="7">
    <location>
        <begin position="162"/>
        <end position="543"/>
    </location>
</feature>
<dbReference type="EMBL" id="BN001303">
    <property type="protein sequence ID" value="CBF78240.1"/>
    <property type="molecule type" value="Genomic_DNA"/>
</dbReference>
<evidence type="ECO:0000313" key="9">
    <source>
        <dbReference type="Proteomes" id="UP000000560"/>
    </source>
</evidence>
<comment type="cofactor">
    <cofactor evidence="1">
        <name>FAD</name>
        <dbReference type="ChEBI" id="CHEBI:57692"/>
    </cofactor>
</comment>
<dbReference type="KEGG" id="ani:ANIA_08657"/>
<dbReference type="GO" id="GO:0008115">
    <property type="term" value="F:sarcosine oxidase activity"/>
    <property type="evidence" value="ECO:0000318"/>
    <property type="project" value="GO_Central"/>
</dbReference>
<dbReference type="Proteomes" id="UP000000560">
    <property type="component" value="Chromosome III"/>
</dbReference>
<dbReference type="GO" id="GO:0004657">
    <property type="term" value="F:proline dehydrogenase activity"/>
    <property type="evidence" value="ECO:0000318"/>
    <property type="project" value="GO_Central"/>
</dbReference>
<dbReference type="SUPFAM" id="SSF54373">
    <property type="entry name" value="FAD-linked reductases, C-terminal domain"/>
    <property type="match status" value="1"/>
</dbReference>
<accession>C8VA64</accession>
<reference evidence="9" key="1">
    <citation type="journal article" date="2005" name="Nature">
        <title>Sequencing of Aspergillus nidulans and comparative analysis with A. fumigatus and A. oryzae.</title>
        <authorList>
            <person name="Galagan J.E."/>
            <person name="Calvo S.E."/>
            <person name="Cuomo C."/>
            <person name="Ma L.J."/>
            <person name="Wortman J.R."/>
            <person name="Batzoglou S."/>
            <person name="Lee S.I."/>
            <person name="Basturkmen M."/>
            <person name="Spevak C.C."/>
            <person name="Clutterbuck J."/>
            <person name="Kapitonov V."/>
            <person name="Jurka J."/>
            <person name="Scazzocchio C."/>
            <person name="Farman M."/>
            <person name="Butler J."/>
            <person name="Purcell S."/>
            <person name="Harris S."/>
            <person name="Braus G.H."/>
            <person name="Draht O."/>
            <person name="Busch S."/>
            <person name="D'Enfert C."/>
            <person name="Bouchier C."/>
            <person name="Goldman G.H."/>
            <person name="Bell-Pedersen D."/>
            <person name="Griffiths-Jones S."/>
            <person name="Doonan J.H."/>
            <person name="Yu J."/>
            <person name="Vienken K."/>
            <person name="Pain A."/>
            <person name="Freitag M."/>
            <person name="Selker E.U."/>
            <person name="Archer D.B."/>
            <person name="Penalva M.A."/>
            <person name="Oakley B.R."/>
            <person name="Momany M."/>
            <person name="Tanaka T."/>
            <person name="Kumagai T."/>
            <person name="Asai K."/>
            <person name="Machida M."/>
            <person name="Nierman W.C."/>
            <person name="Denning D.W."/>
            <person name="Caddick M."/>
            <person name="Hynes M."/>
            <person name="Paoletti M."/>
            <person name="Fischer R."/>
            <person name="Miller B."/>
            <person name="Dyer P."/>
            <person name="Sachs M.S."/>
            <person name="Osmani S.A."/>
            <person name="Birren B.W."/>
        </authorList>
    </citation>
    <scope>NUCLEOTIDE SEQUENCE [LARGE SCALE GENOMIC DNA]</scope>
    <source>
        <strain evidence="9">FGSC A4 / ATCC 38163 / CBS 112.46 / NRRL 194 / M139</strain>
    </source>
</reference>
<dbReference type="GeneID" id="2868596"/>
<proteinExistence type="inferred from homology"/>
<organism evidence="8 9">
    <name type="scientific">Emericella nidulans (strain FGSC A4 / ATCC 38163 / CBS 112.46 / NRRL 194 / M139)</name>
    <name type="common">Aspergillus nidulans</name>
    <dbReference type="NCBI Taxonomy" id="227321"/>
    <lineage>
        <taxon>Eukaryota</taxon>
        <taxon>Fungi</taxon>
        <taxon>Dikarya</taxon>
        <taxon>Ascomycota</taxon>
        <taxon>Pezizomycotina</taxon>
        <taxon>Eurotiomycetes</taxon>
        <taxon>Eurotiomycetidae</taxon>
        <taxon>Eurotiales</taxon>
        <taxon>Aspergillaceae</taxon>
        <taxon>Aspergillus</taxon>
        <taxon>Aspergillus subgen. Nidulantes</taxon>
    </lineage>
</organism>
<keyword evidence="3" id="KW-0285">Flavoprotein</keyword>
<dbReference type="HOGENOM" id="CLU_007884_0_1_1"/>